<evidence type="ECO:0000313" key="1">
    <source>
        <dbReference type="EMBL" id="CAA9239847.1"/>
    </source>
</evidence>
<dbReference type="GO" id="GO:0009318">
    <property type="term" value="C:exodeoxyribonuclease VII complex"/>
    <property type="evidence" value="ECO:0007669"/>
    <property type="project" value="InterPro"/>
</dbReference>
<organism evidence="1">
    <name type="scientific">uncultured Acetobacteraceae bacterium</name>
    <dbReference type="NCBI Taxonomy" id="169975"/>
    <lineage>
        <taxon>Bacteria</taxon>
        <taxon>Pseudomonadati</taxon>
        <taxon>Pseudomonadota</taxon>
        <taxon>Alphaproteobacteria</taxon>
        <taxon>Acetobacterales</taxon>
        <taxon>Acetobacteraceae</taxon>
        <taxon>environmental samples</taxon>
    </lineage>
</organism>
<gene>
    <name evidence="1" type="ORF">AVDCRST_MAG04-1553</name>
</gene>
<dbReference type="GO" id="GO:0006308">
    <property type="term" value="P:DNA catabolic process"/>
    <property type="evidence" value="ECO:0007669"/>
    <property type="project" value="InterPro"/>
</dbReference>
<dbReference type="EMBL" id="CADCTL010000109">
    <property type="protein sequence ID" value="CAA9239847.1"/>
    <property type="molecule type" value="Genomic_DNA"/>
</dbReference>
<dbReference type="AlphaFoldDB" id="A0A6J4I478"/>
<dbReference type="InterPro" id="IPR037004">
    <property type="entry name" value="Exonuc_VII_ssu_sf"/>
</dbReference>
<dbReference type="Gene3D" id="1.10.287.1040">
    <property type="entry name" value="Exonuclease VII, small subunit"/>
    <property type="match status" value="1"/>
</dbReference>
<proteinExistence type="predicted"/>
<accession>A0A6J4I478</accession>
<reference evidence="1" key="1">
    <citation type="submission" date="2020-02" db="EMBL/GenBank/DDBJ databases">
        <authorList>
            <person name="Meier V. D."/>
        </authorList>
    </citation>
    <scope>NUCLEOTIDE SEQUENCE</scope>
    <source>
        <strain evidence="1">AVDCRST_MAG04</strain>
    </source>
</reference>
<dbReference type="GO" id="GO:0008855">
    <property type="term" value="F:exodeoxyribonuclease VII activity"/>
    <property type="evidence" value="ECO:0007669"/>
    <property type="project" value="InterPro"/>
</dbReference>
<sequence>MSETTHAAIRAPEDPIPSKFAEAYAELQAIAERLKPNTTKVPDVDEIEPLVARAQALASHCEERIAAVKRMLDQQDKGTNV</sequence>
<name>A0A6J4I478_9PROT</name>
<protein>
    <submittedName>
        <fullName evidence="1">Uncharacterized protein</fullName>
    </submittedName>
</protein>